<keyword evidence="1" id="KW-0732">Signal</keyword>
<name>A0A6N8KVM9_9SPHI</name>
<evidence type="ECO:0000313" key="4">
    <source>
        <dbReference type="Proteomes" id="UP000435036"/>
    </source>
</evidence>
<sequence>MITIKNILAAALALACLSTSMSCRKELNAYGTYVNQPDPDPEYGEALLVYFKDKNQKEYSINKASAFLSERAIKRRQDQKIAIDSTDLPVSPTYIKELLKHTNAKLLNCSKWLNYAVIHLPKDYKEVSSIQKLATVAKVKSLGIHRGYEEPVIPPVIDDNILDSKVSTAELDKMEVSQSTYGNTYFLLEQYNANFLHEQHFYGKGKMIALMGIGFGYINEKAEIAHLLSEKKIVDTYDFLFNRSDLRTTTHKGNNQLALMAALKPNHYIGLSPRADFALFRTDQHGNQEPFFETSWVAALERADSIGVDIVSSSQVYGIKFNQPEFDITPETTDGRAISSLAADAAFNKGILTVQMQPQKSGPLNFTLPPTDAKNIITVGNIDRKNKPIYSAINKPTADGRIKPELGALSFDIPVIYGYSNSYSSGETPPIIAGLIACLWEALPGKTAKEIKTLIQETASQADTPDNKIGYGIPNFKNAYEKSKK</sequence>
<proteinExistence type="predicted"/>
<dbReference type="Proteomes" id="UP000435036">
    <property type="component" value="Unassembled WGS sequence"/>
</dbReference>
<dbReference type="EMBL" id="WSQA01000003">
    <property type="protein sequence ID" value="MVZ61445.1"/>
    <property type="molecule type" value="Genomic_DNA"/>
</dbReference>
<protein>
    <submittedName>
        <fullName evidence="3">S8 family serine peptidase</fullName>
    </submittedName>
</protein>
<keyword evidence="4" id="KW-1185">Reference proteome</keyword>
<gene>
    <name evidence="3" type="ORF">GQF63_05365</name>
</gene>
<dbReference type="PROSITE" id="PS51257">
    <property type="entry name" value="PROKAR_LIPOPROTEIN"/>
    <property type="match status" value="1"/>
</dbReference>
<dbReference type="Gene3D" id="3.40.50.200">
    <property type="entry name" value="Peptidase S8/S53 domain"/>
    <property type="match status" value="1"/>
</dbReference>
<dbReference type="SUPFAM" id="SSF52743">
    <property type="entry name" value="Subtilisin-like"/>
    <property type="match status" value="1"/>
</dbReference>
<dbReference type="InterPro" id="IPR036852">
    <property type="entry name" value="Peptidase_S8/S53_dom_sf"/>
</dbReference>
<dbReference type="InterPro" id="IPR000209">
    <property type="entry name" value="Peptidase_S8/S53_dom"/>
</dbReference>
<evidence type="ECO:0000259" key="2">
    <source>
        <dbReference type="Pfam" id="PF00082"/>
    </source>
</evidence>
<dbReference type="Pfam" id="PF00082">
    <property type="entry name" value="Peptidase_S8"/>
    <property type="match status" value="1"/>
</dbReference>
<dbReference type="AlphaFoldDB" id="A0A6N8KVM9"/>
<reference evidence="3 4" key="1">
    <citation type="submission" date="2019-12" db="EMBL/GenBank/DDBJ databases">
        <authorList>
            <person name="Dong K."/>
        </authorList>
    </citation>
    <scope>NUCLEOTIDE SEQUENCE [LARGE SCALE GENOMIC DNA]</scope>
    <source>
        <strain evidence="3 4">JCM 31225</strain>
    </source>
</reference>
<comment type="caution">
    <text evidence="3">The sequence shown here is derived from an EMBL/GenBank/DDBJ whole genome shotgun (WGS) entry which is preliminary data.</text>
</comment>
<dbReference type="OrthoDB" id="9792152at2"/>
<organism evidence="3 4">
    <name type="scientific">Sphingobacterium humi</name>
    <dbReference type="NCBI Taxonomy" id="1796905"/>
    <lineage>
        <taxon>Bacteria</taxon>
        <taxon>Pseudomonadati</taxon>
        <taxon>Bacteroidota</taxon>
        <taxon>Sphingobacteriia</taxon>
        <taxon>Sphingobacteriales</taxon>
        <taxon>Sphingobacteriaceae</taxon>
        <taxon>Sphingobacterium</taxon>
    </lineage>
</organism>
<dbReference type="GO" id="GO:0004252">
    <property type="term" value="F:serine-type endopeptidase activity"/>
    <property type="evidence" value="ECO:0007669"/>
    <property type="project" value="InterPro"/>
</dbReference>
<dbReference type="GO" id="GO:0006508">
    <property type="term" value="P:proteolysis"/>
    <property type="evidence" value="ECO:0007669"/>
    <property type="project" value="InterPro"/>
</dbReference>
<dbReference type="InterPro" id="IPR017317">
    <property type="entry name" value="Pept_S8_subtilisin_bacteroid-2"/>
</dbReference>
<evidence type="ECO:0000256" key="1">
    <source>
        <dbReference type="SAM" id="SignalP"/>
    </source>
</evidence>
<feature type="chain" id="PRO_5026761907" evidence="1">
    <location>
        <begin position="25"/>
        <end position="485"/>
    </location>
</feature>
<dbReference type="RefSeq" id="WP_160368088.1">
    <property type="nucleotide sequence ID" value="NZ_WSQA01000003.1"/>
</dbReference>
<feature type="domain" description="Peptidase S8/S53" evidence="2">
    <location>
        <begin position="270"/>
        <end position="472"/>
    </location>
</feature>
<evidence type="ECO:0000313" key="3">
    <source>
        <dbReference type="EMBL" id="MVZ61445.1"/>
    </source>
</evidence>
<accession>A0A6N8KVM9</accession>
<dbReference type="PIRSF" id="PIRSF037903">
    <property type="entry name" value="Subtilisin_rel_GFO_2223"/>
    <property type="match status" value="1"/>
</dbReference>
<feature type="signal peptide" evidence="1">
    <location>
        <begin position="1"/>
        <end position="24"/>
    </location>
</feature>